<dbReference type="PANTHER" id="PTHR11712:SF336">
    <property type="entry name" value="3-OXOACYL-[ACYL-CARRIER-PROTEIN] SYNTHASE, MITOCHONDRIAL"/>
    <property type="match status" value="1"/>
</dbReference>
<comment type="caution">
    <text evidence="5">The sequence shown here is derived from an EMBL/GenBank/DDBJ whole genome shotgun (WGS) entry which is preliminary data.</text>
</comment>
<dbReference type="PROSITE" id="PS00606">
    <property type="entry name" value="KS3_1"/>
    <property type="match status" value="1"/>
</dbReference>
<reference evidence="5 6" key="1">
    <citation type="submission" date="2018-02" db="EMBL/GenBank/DDBJ databases">
        <title>Genomic Encyclopedia of Archaeal and Bacterial Type Strains, Phase II (KMG-II): from individual species to whole genera.</title>
        <authorList>
            <person name="Goeker M."/>
        </authorList>
    </citation>
    <scope>NUCLEOTIDE SEQUENCE [LARGE SCALE GENOMIC DNA]</scope>
    <source>
        <strain evidence="5 6">YU 961-1</strain>
    </source>
</reference>
<accession>A0A2S6GI36</accession>
<evidence type="ECO:0000256" key="1">
    <source>
        <dbReference type="ARBA" id="ARBA00008467"/>
    </source>
</evidence>
<protein>
    <submittedName>
        <fullName evidence="5">Nodulation protein E</fullName>
    </submittedName>
</protein>
<evidence type="ECO:0000313" key="6">
    <source>
        <dbReference type="Proteomes" id="UP000239203"/>
    </source>
</evidence>
<dbReference type="InterPro" id="IPR018201">
    <property type="entry name" value="Ketoacyl_synth_AS"/>
</dbReference>
<organism evidence="5 6">
    <name type="scientific">Actinokineospora auranticolor</name>
    <dbReference type="NCBI Taxonomy" id="155976"/>
    <lineage>
        <taxon>Bacteria</taxon>
        <taxon>Bacillati</taxon>
        <taxon>Actinomycetota</taxon>
        <taxon>Actinomycetes</taxon>
        <taxon>Pseudonocardiales</taxon>
        <taxon>Pseudonocardiaceae</taxon>
        <taxon>Actinokineospora</taxon>
    </lineage>
</organism>
<comment type="similarity">
    <text evidence="1 3">Belongs to the thiolase-like superfamily. Beta-ketoacyl-ACP synthases family.</text>
</comment>
<dbReference type="GO" id="GO:0004315">
    <property type="term" value="F:3-oxoacyl-[acyl-carrier-protein] synthase activity"/>
    <property type="evidence" value="ECO:0007669"/>
    <property type="project" value="InterPro"/>
</dbReference>
<keyword evidence="2 3" id="KW-0808">Transferase</keyword>
<dbReference type="InterPro" id="IPR000794">
    <property type="entry name" value="Beta-ketoacyl_synthase"/>
</dbReference>
<gene>
    <name evidence="5" type="ORF">CLV40_11755</name>
</gene>
<keyword evidence="6" id="KW-1185">Reference proteome</keyword>
<dbReference type="Gene3D" id="3.40.47.10">
    <property type="match status" value="1"/>
</dbReference>
<evidence type="ECO:0000313" key="5">
    <source>
        <dbReference type="EMBL" id="PPK64816.1"/>
    </source>
</evidence>
<dbReference type="EMBL" id="PTIX01000017">
    <property type="protein sequence ID" value="PPK64816.1"/>
    <property type="molecule type" value="Genomic_DNA"/>
</dbReference>
<dbReference type="RefSeq" id="WP_104481588.1">
    <property type="nucleotide sequence ID" value="NZ_CP154825.1"/>
</dbReference>
<sequence>MRGVHVSGLGVLTQSGSSLKRFWDGLVDPSPVFAPPSGCPGVDVPVAEIRGTEWIAGAGVARPALCDRSALLAVAAARAALADAALDADLPDPDRVAVVVGSGAPGIATLDEQYERLYRQRANRLSPLTVPKSMGSSAASWISMTFGFRGPAFVVASACAAATHAIGVAAQLVESGAVDVAVCGGSEACLVEGSLRAWESLGVLAKDTCRPFAAGRTGLVLAEGAGMLVLESAAHARARGFTPRAQVAGFGASADAGHLTRPSASGMAAAMTGALRSAAVAPDEIDYVNAHGTGTPTNDPAETTALKTVFGADSVPVMSSTKGTTGHALGASGGIEAVVAVLAIEHGVVPPTANFDGPDPDCDLDCVPNTAREHRTRLVMSNSFAFGGLNASIVFGRPQAA</sequence>
<dbReference type="InterPro" id="IPR020841">
    <property type="entry name" value="PKS_Beta-ketoAc_synthase_dom"/>
</dbReference>
<dbReference type="InterPro" id="IPR016039">
    <property type="entry name" value="Thiolase-like"/>
</dbReference>
<evidence type="ECO:0000259" key="4">
    <source>
        <dbReference type="PROSITE" id="PS52004"/>
    </source>
</evidence>
<dbReference type="CDD" id="cd00834">
    <property type="entry name" value="KAS_I_II"/>
    <property type="match status" value="1"/>
</dbReference>
<name>A0A2S6GI36_9PSEU</name>
<evidence type="ECO:0000256" key="3">
    <source>
        <dbReference type="RuleBase" id="RU003694"/>
    </source>
</evidence>
<dbReference type="InterPro" id="IPR014031">
    <property type="entry name" value="Ketoacyl_synth_C"/>
</dbReference>
<dbReference type="SUPFAM" id="SSF53901">
    <property type="entry name" value="Thiolase-like"/>
    <property type="match status" value="2"/>
</dbReference>
<dbReference type="Pfam" id="PF00109">
    <property type="entry name" value="ketoacyl-synt"/>
    <property type="match status" value="1"/>
</dbReference>
<dbReference type="Proteomes" id="UP000239203">
    <property type="component" value="Unassembled WGS sequence"/>
</dbReference>
<feature type="domain" description="Ketosynthase family 3 (KS3)" evidence="4">
    <location>
        <begin position="1"/>
        <end position="397"/>
    </location>
</feature>
<dbReference type="PANTHER" id="PTHR11712">
    <property type="entry name" value="POLYKETIDE SYNTHASE-RELATED"/>
    <property type="match status" value="1"/>
</dbReference>
<dbReference type="InterPro" id="IPR014030">
    <property type="entry name" value="Ketoacyl_synth_N"/>
</dbReference>
<dbReference type="GO" id="GO:0006633">
    <property type="term" value="P:fatty acid biosynthetic process"/>
    <property type="evidence" value="ECO:0007669"/>
    <property type="project" value="InterPro"/>
</dbReference>
<evidence type="ECO:0000256" key="2">
    <source>
        <dbReference type="ARBA" id="ARBA00022679"/>
    </source>
</evidence>
<proteinExistence type="inferred from homology"/>
<dbReference type="PROSITE" id="PS52004">
    <property type="entry name" value="KS3_2"/>
    <property type="match status" value="1"/>
</dbReference>
<dbReference type="OrthoDB" id="9808669at2"/>
<dbReference type="AlphaFoldDB" id="A0A2S6GI36"/>
<dbReference type="SMART" id="SM00825">
    <property type="entry name" value="PKS_KS"/>
    <property type="match status" value="1"/>
</dbReference>
<dbReference type="Pfam" id="PF02801">
    <property type="entry name" value="Ketoacyl-synt_C"/>
    <property type="match status" value="1"/>
</dbReference>